<evidence type="ECO:0000256" key="5">
    <source>
        <dbReference type="ARBA" id="ARBA00022553"/>
    </source>
</evidence>
<evidence type="ECO:0000256" key="2">
    <source>
        <dbReference type="ARBA" id="ARBA00005675"/>
    </source>
</evidence>
<dbReference type="Gene3D" id="2.70.150.10">
    <property type="entry name" value="Calcium-transporting ATPase, cytoplasmic transduction domain A"/>
    <property type="match status" value="1"/>
</dbReference>
<protein>
    <submittedName>
        <fullName evidence="15">HAD-IC family P-type ATPase</fullName>
    </submittedName>
</protein>
<dbReference type="SUPFAM" id="SSF81660">
    <property type="entry name" value="Metal cation-transporting ATPase, ATP-binding domain N"/>
    <property type="match status" value="2"/>
</dbReference>
<dbReference type="InterPro" id="IPR023298">
    <property type="entry name" value="ATPase_P-typ_TM_dom_sf"/>
</dbReference>
<keyword evidence="12 13" id="KW-0472">Membrane</keyword>
<proteinExistence type="inferred from homology"/>
<comment type="similarity">
    <text evidence="2">Belongs to the cation transport ATPase (P-type) (TC 3.A.3) family. Type IIA subfamily.</text>
</comment>
<evidence type="ECO:0000256" key="8">
    <source>
        <dbReference type="ARBA" id="ARBA00022840"/>
    </source>
</evidence>
<feature type="transmembrane region" description="Helical" evidence="13">
    <location>
        <begin position="883"/>
        <end position="903"/>
    </location>
</feature>
<dbReference type="InterPro" id="IPR050510">
    <property type="entry name" value="Cation_transp_ATPase_P-type"/>
</dbReference>
<dbReference type="Pfam" id="PF00689">
    <property type="entry name" value="Cation_ATPase_C"/>
    <property type="match status" value="1"/>
</dbReference>
<keyword evidence="16" id="KW-1185">Reference proteome</keyword>
<dbReference type="InterPro" id="IPR004014">
    <property type="entry name" value="ATPase_P-typ_cation-transptr_N"/>
</dbReference>
<keyword evidence="9" id="KW-1278">Translocase</keyword>
<dbReference type="PROSITE" id="PS00154">
    <property type="entry name" value="ATPASE_E1_E2"/>
    <property type="match status" value="1"/>
</dbReference>
<feature type="transmembrane region" description="Helical" evidence="13">
    <location>
        <begin position="1414"/>
        <end position="1433"/>
    </location>
</feature>
<organism evidence="15 16">
    <name type="scientific">Paenibacillus thailandensis</name>
    <dbReference type="NCBI Taxonomy" id="393250"/>
    <lineage>
        <taxon>Bacteria</taxon>
        <taxon>Bacillati</taxon>
        <taxon>Bacillota</taxon>
        <taxon>Bacilli</taxon>
        <taxon>Bacillales</taxon>
        <taxon>Paenibacillaceae</taxon>
        <taxon>Paenibacillus</taxon>
    </lineage>
</organism>
<dbReference type="SFLD" id="SFLDS00003">
    <property type="entry name" value="Haloacid_Dehalogenase"/>
    <property type="match status" value="1"/>
</dbReference>
<dbReference type="Proteomes" id="UP001597493">
    <property type="component" value="Unassembled WGS sequence"/>
</dbReference>
<comment type="subcellular location">
    <subcellularLocation>
        <location evidence="1">Cell membrane</location>
        <topology evidence="1">Multi-pass membrane protein</topology>
    </subcellularLocation>
</comment>
<dbReference type="Pfam" id="PF19991">
    <property type="entry name" value="HMA_2"/>
    <property type="match status" value="1"/>
</dbReference>
<evidence type="ECO:0000256" key="11">
    <source>
        <dbReference type="ARBA" id="ARBA00023065"/>
    </source>
</evidence>
<dbReference type="Gene3D" id="3.40.50.1000">
    <property type="entry name" value="HAD superfamily/HAD-like"/>
    <property type="match status" value="1"/>
</dbReference>
<dbReference type="SFLD" id="SFLDF00027">
    <property type="entry name" value="p-type_atpase"/>
    <property type="match status" value="1"/>
</dbReference>
<keyword evidence="7" id="KW-0547">Nucleotide-binding</keyword>
<dbReference type="InterPro" id="IPR006068">
    <property type="entry name" value="ATPase_P-typ_cation-transptr_C"/>
</dbReference>
<feature type="transmembrane region" description="Helical" evidence="13">
    <location>
        <begin position="1343"/>
        <end position="1367"/>
    </location>
</feature>
<dbReference type="SFLD" id="SFLDG00002">
    <property type="entry name" value="C1.7:_P-type_atpase_like"/>
    <property type="match status" value="1"/>
</dbReference>
<dbReference type="InterPro" id="IPR008250">
    <property type="entry name" value="ATPase_P-typ_transduc_dom_A_sf"/>
</dbReference>
<feature type="domain" description="Cation-transporting P-type ATPase N-terminal" evidence="14">
    <location>
        <begin position="641"/>
        <end position="715"/>
    </location>
</feature>
<accession>A0ABW5R065</accession>
<dbReference type="Gene3D" id="3.40.1110.10">
    <property type="entry name" value="Calcium-transporting ATPase, cytoplasmic domain N"/>
    <property type="match status" value="2"/>
</dbReference>
<dbReference type="Pfam" id="PF00690">
    <property type="entry name" value="Cation_ATPase_N"/>
    <property type="match status" value="1"/>
</dbReference>
<dbReference type="RefSeq" id="WP_379275649.1">
    <property type="nucleotide sequence ID" value="NZ_JBHUGT010000029.1"/>
</dbReference>
<dbReference type="PRINTS" id="PR00120">
    <property type="entry name" value="HATPASE"/>
</dbReference>
<keyword evidence="4" id="KW-1003">Cell membrane</keyword>
<feature type="transmembrane region" description="Helical" evidence="13">
    <location>
        <begin position="701"/>
        <end position="732"/>
    </location>
</feature>
<keyword evidence="10 13" id="KW-1133">Transmembrane helix</keyword>
<dbReference type="InterPro" id="IPR023214">
    <property type="entry name" value="HAD_sf"/>
</dbReference>
<comment type="caution">
    <text evidence="15">The sequence shown here is derived from an EMBL/GenBank/DDBJ whole genome shotgun (WGS) entry which is preliminary data.</text>
</comment>
<feature type="transmembrane region" description="Helical" evidence="13">
    <location>
        <begin position="1439"/>
        <end position="1457"/>
    </location>
</feature>
<evidence type="ECO:0000256" key="3">
    <source>
        <dbReference type="ARBA" id="ARBA00022448"/>
    </source>
</evidence>
<dbReference type="InterPro" id="IPR018303">
    <property type="entry name" value="ATPase_P-typ_P_site"/>
</dbReference>
<dbReference type="EMBL" id="JBHUMY010000020">
    <property type="protein sequence ID" value="MFD2661998.1"/>
    <property type="molecule type" value="Genomic_DNA"/>
</dbReference>
<dbReference type="InterPro" id="IPR044492">
    <property type="entry name" value="P_typ_ATPase_HD_dom"/>
</dbReference>
<reference evidence="16" key="1">
    <citation type="journal article" date="2019" name="Int. J. Syst. Evol. Microbiol.">
        <title>The Global Catalogue of Microorganisms (GCM) 10K type strain sequencing project: providing services to taxonomists for standard genome sequencing and annotation.</title>
        <authorList>
            <consortium name="The Broad Institute Genomics Platform"/>
            <consortium name="The Broad Institute Genome Sequencing Center for Infectious Disease"/>
            <person name="Wu L."/>
            <person name="Ma J."/>
        </authorList>
    </citation>
    <scope>NUCLEOTIDE SEQUENCE [LARGE SCALE GENOMIC DNA]</scope>
    <source>
        <strain evidence="16">TISTR 1827</strain>
    </source>
</reference>
<feature type="transmembrane region" description="Helical" evidence="13">
    <location>
        <begin position="923"/>
        <end position="940"/>
    </location>
</feature>
<evidence type="ECO:0000259" key="14">
    <source>
        <dbReference type="SMART" id="SM00831"/>
    </source>
</evidence>
<evidence type="ECO:0000313" key="16">
    <source>
        <dbReference type="Proteomes" id="UP001597493"/>
    </source>
</evidence>
<dbReference type="PANTHER" id="PTHR43294">
    <property type="entry name" value="SODIUM/POTASSIUM-TRANSPORTING ATPASE SUBUNIT ALPHA"/>
    <property type="match status" value="1"/>
</dbReference>
<keyword evidence="3" id="KW-0813">Transport</keyword>
<dbReference type="SMART" id="SM00831">
    <property type="entry name" value="Cation_ATPase_N"/>
    <property type="match status" value="1"/>
</dbReference>
<feature type="transmembrane region" description="Helical" evidence="13">
    <location>
        <begin position="1373"/>
        <end position="1393"/>
    </location>
</feature>
<evidence type="ECO:0000313" key="15">
    <source>
        <dbReference type="EMBL" id="MFD2661998.1"/>
    </source>
</evidence>
<dbReference type="Pfam" id="PF00122">
    <property type="entry name" value="E1-E2_ATPase"/>
    <property type="match status" value="1"/>
</dbReference>
<gene>
    <name evidence="15" type="ORF">ACFSW5_17215</name>
</gene>
<keyword evidence="6 13" id="KW-0812">Transmembrane</keyword>
<dbReference type="SUPFAM" id="SSF81665">
    <property type="entry name" value="Calcium ATPase, transmembrane domain M"/>
    <property type="match status" value="1"/>
</dbReference>
<name>A0ABW5R065_9BACL</name>
<keyword evidence="11" id="KW-0406">Ion transport</keyword>
<feature type="transmembrane region" description="Helical" evidence="13">
    <location>
        <begin position="1508"/>
        <end position="1526"/>
    </location>
</feature>
<evidence type="ECO:0000256" key="12">
    <source>
        <dbReference type="ARBA" id="ARBA00023136"/>
    </source>
</evidence>
<evidence type="ECO:0000256" key="1">
    <source>
        <dbReference type="ARBA" id="ARBA00004651"/>
    </source>
</evidence>
<dbReference type="SUPFAM" id="SSF56784">
    <property type="entry name" value="HAD-like"/>
    <property type="match status" value="1"/>
</dbReference>
<keyword evidence="5" id="KW-0597">Phosphoprotein</keyword>
<keyword evidence="8" id="KW-0067">ATP-binding</keyword>
<dbReference type="InterPro" id="IPR001757">
    <property type="entry name" value="P_typ_ATPase"/>
</dbReference>
<evidence type="ECO:0000256" key="13">
    <source>
        <dbReference type="SAM" id="Phobius"/>
    </source>
</evidence>
<evidence type="ECO:0000256" key="7">
    <source>
        <dbReference type="ARBA" id="ARBA00022741"/>
    </source>
</evidence>
<dbReference type="Pfam" id="PF13246">
    <property type="entry name" value="Cation_ATPase"/>
    <property type="match status" value="1"/>
</dbReference>
<dbReference type="InterPro" id="IPR036412">
    <property type="entry name" value="HAD-like_sf"/>
</dbReference>
<sequence length="1554" mass="167697">MAPTGKQRFLRLLPGRIRIEIAGLKEQPNTVDFLVERLSAIKGIRRIAPCTVSGRALIEYDESKTDAREIIRAIQEVERTVCAAVRDMGQASMDLAIREAAASAEPVTEKELLCELGPVEPLRFDEPVPKERVPLPLAAAMGGLAVLGAKRLFMGQSALAGSPIPFYLSGLVSVVTGYPFLKRGFETYSQNKKWNSDLLLGSSTLALALVRENLVVLAGLSVLQFLNWKRSRLAFEEGCGNWLSPEIQSYSDKAAKWGLVGGAATWAITRNPLQGIAVLLAANPRPATIPAQYAWRQAEAVSQERNLTVPSNGSLSQLARTNMLLIEDASLMFEDEANSDGIRWVSHEEDADKAICYAASLMKNSEHPWKNEVWEQAKQTCRTIRSAFHVTEEEGGLKGKVNDTSIFLGTSAYLQQNGISCDSYAIEAKRLERNGFKVMFVGKAGHRPDPCLGIIARQEEAILNEWGKQLRPFTAQGWKIGVLHNKSNISESSLRKCGLDTSWLSLQPGEMIERVAHMRQKGEHALFVTGFERNPLNEYLAEAGIPVITADQIPRVLETSEYVKHVDRAVNGHFQATKSWNLIGSAMACVGALSAPVANLAADALSLVFLTRSKRVSEAEYSNPAHAAVSRETAAASDGLAWHAVEGSEVLERFQVEQRSGLSAERAAELKNRYGMNRLEGKQPTPWLVAYFNQFKEFTTLVLLGTATFAFVSGGFVDGIAMGAILLANAAIGTIQERKADKVVQSLNQFQPQICKVIREGKETEISSLELVPGDIVHLEAGDRVPADIRVLHASNLRVNEAALTGESLPVDKSGIAVEGGRPLPERSNMLYLGTGICGGIGTGIVVDTGMRTEMGHLVSMLKQDDKEVTPLQEKVTSISKKFVKGALAAGTLVFITGLMRGIPLNQMFSTSIALAASAIPEGLPVTITIALSAGIFRMAKKQTLVRKLSALETLGRTTVICTDKTGTLTQNEMTVKAVATAGRSWTVSGSGYEPVGQFQETNREAAAGMLAESPLDGAAEPELDRDLKRLLEIGALCNNSRLEKQDERWIVKGDPTEGALLTLAAKKGIWPSDLQGWRRSHEEPFDSNTGKMSVVCKDSSDNSCYLLMKGSVEAVLRRCSRYQANGVLLPLNEEHKNQILRLNEQYSSDALRVLAFAYRPVEDDGEGACANEEDLIYVGIVGMVDPPKPAVAEGIKSARSFGVKTVMITGDHPITALAIAKQIGIYDGAQKVLSGHEIDRLTDEELTAVVEDVSIFARVTPEHKLRIVSAYQRRGHVVAMTGDGVNDTPAIKKADIGIAMGQQGTEVTKEAADIVLQEDQFGSIVEGVKEGRTIIGNIRKALGCLLTGNLAEIIVTSAAVMLGLPIPLVPVQILLMNLITDALPAMVLAVNPGKKTGVTERAEIADGNLYRKVVARGVMLGFGSLGLFGATLASGAPIAVAKSVAFATLVAGQLIQTLSWRQEDTGQSARDWAQDRVLLGALGISGLALLTALYFPPAARFLHTAPLTMRQWIPVLAVGVTVSILSKPVVSMMRYQGAAVENVPAISAVRAAA</sequence>
<dbReference type="Gene3D" id="1.20.1110.10">
    <property type="entry name" value="Calcium-transporting ATPase, transmembrane domain"/>
    <property type="match status" value="1"/>
</dbReference>
<dbReference type="SUPFAM" id="SSF81653">
    <property type="entry name" value="Calcium ATPase, transduction domain A"/>
    <property type="match status" value="1"/>
</dbReference>
<feature type="transmembrane region" description="Helical" evidence="13">
    <location>
        <begin position="1478"/>
        <end position="1496"/>
    </location>
</feature>
<evidence type="ECO:0000256" key="10">
    <source>
        <dbReference type="ARBA" id="ARBA00022989"/>
    </source>
</evidence>
<evidence type="ECO:0000256" key="6">
    <source>
        <dbReference type="ARBA" id="ARBA00022692"/>
    </source>
</evidence>
<dbReference type="InterPro" id="IPR059000">
    <property type="entry name" value="ATPase_P-type_domA"/>
</dbReference>
<evidence type="ECO:0000256" key="4">
    <source>
        <dbReference type="ARBA" id="ARBA00022475"/>
    </source>
</evidence>
<dbReference type="NCBIfam" id="TIGR01494">
    <property type="entry name" value="ATPase_P-type"/>
    <property type="match status" value="3"/>
</dbReference>
<evidence type="ECO:0000256" key="9">
    <source>
        <dbReference type="ARBA" id="ARBA00022967"/>
    </source>
</evidence>
<dbReference type="PANTHER" id="PTHR43294:SF21">
    <property type="entry name" value="CATION TRANSPORTING ATPASE"/>
    <property type="match status" value="1"/>
</dbReference>
<dbReference type="PRINTS" id="PR00119">
    <property type="entry name" value="CATATPASE"/>
</dbReference>
<dbReference type="InterPro" id="IPR023299">
    <property type="entry name" value="ATPase_P-typ_cyto_dom_N"/>
</dbReference>